<protein>
    <submittedName>
        <fullName evidence="2">Uncharacterized protein</fullName>
    </submittedName>
</protein>
<feature type="non-terminal residue" evidence="2">
    <location>
        <position position="1"/>
    </location>
</feature>
<sequence length="363" mass="41478">MPANSEIPGIFDLEEKVYPLGEWLNLLLGAQSDGVADCSVRRLIHVKNLTSWVVHEYLLVLVYDRKGDRYTQLIVERQMGQDQVTTANHTKLGGTDWATPFDNQFLGGEPIALPLFELVFGPNRIPILSFARLVNQISSSWPRYHWNTFNCFWFALGVYTTMAGLHPKHSFEWPRGGDWRGSLFSIPLAFHLRRQAKSFVAKWTAQFRHNPYGIEELKSLQDCILSDEWDLQCETKFKSSEGTRKKRDAQDTREAELEKFKSAVEEQIQNADEDFEVYKGFCNLDAEPRRPNRDILLEDEDETAEKDDTEKEEVTEAEDGADFLSDDQVEEIKRLNGILVGALLRTVQDGKSQGLGDLLSDVS</sequence>
<evidence type="ECO:0000313" key="2">
    <source>
        <dbReference type="EMBL" id="KAF8692773.1"/>
    </source>
</evidence>
<reference evidence="2" key="1">
    <citation type="submission" date="2020-09" db="EMBL/GenBank/DDBJ databases">
        <title>Comparative genome analyses of four rice-infecting Rhizoctonia solani isolates reveal extensive enrichment of homogalacturonan modification genes.</title>
        <authorList>
            <person name="Lee D.-Y."/>
            <person name="Jeon J."/>
            <person name="Kim K.-T."/>
            <person name="Cheong K."/>
            <person name="Song H."/>
            <person name="Choi G."/>
            <person name="Ko J."/>
            <person name="Opiyo S.O."/>
            <person name="Zuo S."/>
            <person name="Madhav S."/>
            <person name="Lee Y.-H."/>
            <person name="Wang G.-L."/>
        </authorList>
    </citation>
    <scope>NUCLEOTIDE SEQUENCE</scope>
    <source>
        <strain evidence="2">AG1-IA WGL</strain>
    </source>
</reference>
<evidence type="ECO:0000256" key="1">
    <source>
        <dbReference type="SAM" id="MobiDB-lite"/>
    </source>
</evidence>
<organism evidence="2 3">
    <name type="scientific">Rhizoctonia solani</name>
    <dbReference type="NCBI Taxonomy" id="456999"/>
    <lineage>
        <taxon>Eukaryota</taxon>
        <taxon>Fungi</taxon>
        <taxon>Dikarya</taxon>
        <taxon>Basidiomycota</taxon>
        <taxon>Agaricomycotina</taxon>
        <taxon>Agaricomycetes</taxon>
        <taxon>Cantharellales</taxon>
        <taxon>Ceratobasidiaceae</taxon>
        <taxon>Rhizoctonia</taxon>
    </lineage>
</organism>
<dbReference type="Proteomes" id="UP000602905">
    <property type="component" value="Unassembled WGS sequence"/>
</dbReference>
<name>A0A8H7HL72_9AGAM</name>
<accession>A0A8H7HL72</accession>
<evidence type="ECO:0000313" key="3">
    <source>
        <dbReference type="Proteomes" id="UP000602905"/>
    </source>
</evidence>
<proteinExistence type="predicted"/>
<gene>
    <name evidence="2" type="ORF">RHS03_08560</name>
</gene>
<comment type="caution">
    <text evidence="2">The sequence shown here is derived from an EMBL/GenBank/DDBJ whole genome shotgun (WGS) entry which is preliminary data.</text>
</comment>
<dbReference type="AlphaFoldDB" id="A0A8H7HL72"/>
<dbReference type="EMBL" id="JACYCD010000485">
    <property type="protein sequence ID" value="KAF8692773.1"/>
    <property type="molecule type" value="Genomic_DNA"/>
</dbReference>
<feature type="region of interest" description="Disordered" evidence="1">
    <location>
        <begin position="301"/>
        <end position="320"/>
    </location>
</feature>
<dbReference type="OrthoDB" id="3014488at2759"/>